<dbReference type="Proteomes" id="UP000194968">
    <property type="component" value="Unassembled WGS sequence"/>
</dbReference>
<comment type="caution">
    <text evidence="6">The sequence shown here is derived from an EMBL/GenBank/DDBJ whole genome shotgun (WGS) entry which is preliminary data.</text>
</comment>
<sequence>MGLVIKKTIVPLILFLIIPLSVITVNWQWQPTSINNISKYLFWVTETASFPWAIITSGLFFLLFYLKLVNKNKKTLLLLWLVLVSAMLGGQVVKSIIKQQTAESRPYVIWLDKEFNLDAKQFYSQTRAERKANIEKLLANSTIIPTWLSNHWQSETGYAFPSGHTLFAATWALLAITLLSFKRHFFIVSIITIWSLLIETSRLLLGMHSAYDLILGILLAWLISLICCFYVKKWHIVME</sequence>
<dbReference type="Pfam" id="PF01569">
    <property type="entry name" value="PAP2"/>
    <property type="match status" value="1"/>
</dbReference>
<feature type="domain" description="Phosphatidic acid phosphatase type 2/haloperoxidase" evidence="5">
    <location>
        <begin position="75"/>
        <end position="228"/>
    </location>
</feature>
<dbReference type="InterPro" id="IPR036938">
    <property type="entry name" value="PAP2/HPO_sf"/>
</dbReference>
<feature type="transmembrane region" description="Helical" evidence="4">
    <location>
        <begin position="211"/>
        <end position="231"/>
    </location>
</feature>
<organism evidence="6 7">
    <name type="scientific">Gilliamella apis</name>
    <dbReference type="NCBI Taxonomy" id="1970738"/>
    <lineage>
        <taxon>Bacteria</taxon>
        <taxon>Pseudomonadati</taxon>
        <taxon>Pseudomonadota</taxon>
        <taxon>Gammaproteobacteria</taxon>
        <taxon>Orbales</taxon>
        <taxon>Orbaceae</taxon>
        <taxon>Gilliamella</taxon>
    </lineage>
</organism>
<evidence type="ECO:0000256" key="1">
    <source>
        <dbReference type="ARBA" id="ARBA00012374"/>
    </source>
</evidence>
<dbReference type="InterPro" id="IPR000326">
    <property type="entry name" value="PAP2/HPO"/>
</dbReference>
<dbReference type="EC" id="3.6.1.27" evidence="1"/>
<dbReference type="AlphaFoldDB" id="A0A242NSY5"/>
<dbReference type="SMART" id="SM00014">
    <property type="entry name" value="acidPPc"/>
    <property type="match status" value="1"/>
</dbReference>
<gene>
    <name evidence="6" type="ORF">B6D06_10005</name>
</gene>
<dbReference type="PANTHER" id="PTHR14969:SF54">
    <property type="entry name" value="PHOSPHATIDYLGLYCEROPHOSPHATASE B"/>
    <property type="match status" value="1"/>
</dbReference>
<dbReference type="RefSeq" id="WP_086321017.1">
    <property type="nucleotide sequence ID" value="NZ_NASD01000004.1"/>
</dbReference>
<keyword evidence="4" id="KW-0812">Transmembrane</keyword>
<dbReference type="OrthoDB" id="5586741at2"/>
<evidence type="ECO:0000313" key="7">
    <source>
        <dbReference type="Proteomes" id="UP000194968"/>
    </source>
</evidence>
<dbReference type="Gene3D" id="1.20.144.10">
    <property type="entry name" value="Phosphatidic acid phosphatase type 2/haloperoxidase"/>
    <property type="match status" value="1"/>
</dbReference>
<feature type="transmembrane region" description="Helical" evidence="4">
    <location>
        <begin position="49"/>
        <end position="66"/>
    </location>
</feature>
<dbReference type="GO" id="GO:0050380">
    <property type="term" value="F:undecaprenyl-diphosphatase activity"/>
    <property type="evidence" value="ECO:0007669"/>
    <property type="project" value="UniProtKB-EC"/>
</dbReference>
<evidence type="ECO:0000259" key="5">
    <source>
        <dbReference type="SMART" id="SM00014"/>
    </source>
</evidence>
<proteinExistence type="predicted"/>
<evidence type="ECO:0000256" key="3">
    <source>
        <dbReference type="ARBA" id="ARBA00047594"/>
    </source>
</evidence>
<dbReference type="EMBL" id="NASK01000102">
    <property type="protein sequence ID" value="OTQ48489.1"/>
    <property type="molecule type" value="Genomic_DNA"/>
</dbReference>
<name>A0A242NSY5_9GAMM</name>
<dbReference type="GO" id="GO:0005886">
    <property type="term" value="C:plasma membrane"/>
    <property type="evidence" value="ECO:0007669"/>
    <property type="project" value="TreeGrafter"/>
</dbReference>
<reference evidence="6 7" key="1">
    <citation type="submission" date="2017-03" db="EMBL/GenBank/DDBJ databases">
        <title>Comparative genomics of honeybee gut symbionts reveal geographically distinct and subgroup specific antibiotic resistance.</title>
        <authorList>
            <person name="Ludvigsen J."/>
            <person name="Porcellato D."/>
            <person name="Labee-Lund T.M."/>
            <person name="Amdam G.V."/>
            <person name="Rudi K."/>
        </authorList>
    </citation>
    <scope>NUCLEOTIDE SEQUENCE [LARGE SCALE GENOMIC DNA]</scope>
    <source>
        <strain evidence="6 7">A-4-12</strain>
    </source>
</reference>
<keyword evidence="4" id="KW-0472">Membrane</keyword>
<feature type="transmembrane region" description="Helical" evidence="4">
    <location>
        <begin position="78"/>
        <end position="97"/>
    </location>
</feature>
<protein>
    <recommendedName>
        <fullName evidence="1">undecaprenyl-diphosphate phosphatase</fullName>
        <ecNumber evidence="1">3.6.1.27</ecNumber>
    </recommendedName>
    <alternativeName>
        <fullName evidence="2">Undecaprenyl pyrophosphate phosphatase</fullName>
    </alternativeName>
</protein>
<feature type="transmembrane region" description="Helical" evidence="4">
    <location>
        <begin position="158"/>
        <end position="178"/>
    </location>
</feature>
<dbReference type="PANTHER" id="PTHR14969">
    <property type="entry name" value="SPHINGOSINE-1-PHOSPHATE PHOSPHOHYDROLASE"/>
    <property type="match status" value="1"/>
</dbReference>
<evidence type="ECO:0000313" key="6">
    <source>
        <dbReference type="EMBL" id="OTQ48489.1"/>
    </source>
</evidence>
<evidence type="ECO:0000256" key="4">
    <source>
        <dbReference type="SAM" id="Phobius"/>
    </source>
</evidence>
<feature type="transmembrane region" description="Helical" evidence="4">
    <location>
        <begin position="12"/>
        <end position="29"/>
    </location>
</feature>
<evidence type="ECO:0000256" key="2">
    <source>
        <dbReference type="ARBA" id="ARBA00032707"/>
    </source>
</evidence>
<keyword evidence="4" id="KW-1133">Transmembrane helix</keyword>
<comment type="catalytic activity">
    <reaction evidence="3">
        <text>di-trans,octa-cis-undecaprenyl diphosphate + H2O = di-trans,octa-cis-undecaprenyl phosphate + phosphate + H(+)</text>
        <dbReference type="Rhea" id="RHEA:28094"/>
        <dbReference type="ChEBI" id="CHEBI:15377"/>
        <dbReference type="ChEBI" id="CHEBI:15378"/>
        <dbReference type="ChEBI" id="CHEBI:43474"/>
        <dbReference type="ChEBI" id="CHEBI:58405"/>
        <dbReference type="ChEBI" id="CHEBI:60392"/>
        <dbReference type="EC" id="3.6.1.27"/>
    </reaction>
</comment>
<dbReference type="SUPFAM" id="SSF48317">
    <property type="entry name" value="Acid phosphatase/Vanadium-dependent haloperoxidase"/>
    <property type="match status" value="1"/>
</dbReference>
<accession>A0A242NSY5</accession>
<dbReference type="CDD" id="cd01610">
    <property type="entry name" value="PAP2_like"/>
    <property type="match status" value="1"/>
</dbReference>
<feature type="transmembrane region" description="Helical" evidence="4">
    <location>
        <begin position="185"/>
        <end position="205"/>
    </location>
</feature>